<reference evidence="2" key="1">
    <citation type="journal article" date="2023" name="Nat. Plants">
        <title>Single-cell RNA sequencing provides a high-resolution roadmap for understanding the multicellular compartmentation of specialized metabolism.</title>
        <authorList>
            <person name="Sun S."/>
            <person name="Shen X."/>
            <person name="Li Y."/>
            <person name="Li Y."/>
            <person name="Wang S."/>
            <person name="Li R."/>
            <person name="Zhang H."/>
            <person name="Shen G."/>
            <person name="Guo B."/>
            <person name="Wei J."/>
            <person name="Xu J."/>
            <person name="St-Pierre B."/>
            <person name="Chen S."/>
            <person name="Sun C."/>
        </authorList>
    </citation>
    <scope>NUCLEOTIDE SEQUENCE [LARGE SCALE GENOMIC DNA]</scope>
</reference>
<accession>A0ACC0B3R6</accession>
<protein>
    <submittedName>
        <fullName evidence="1">Uncharacterized protein</fullName>
    </submittedName>
</protein>
<evidence type="ECO:0000313" key="2">
    <source>
        <dbReference type="Proteomes" id="UP001060085"/>
    </source>
</evidence>
<organism evidence="1 2">
    <name type="scientific">Catharanthus roseus</name>
    <name type="common">Madagascar periwinkle</name>
    <name type="synonym">Vinca rosea</name>
    <dbReference type="NCBI Taxonomy" id="4058"/>
    <lineage>
        <taxon>Eukaryota</taxon>
        <taxon>Viridiplantae</taxon>
        <taxon>Streptophyta</taxon>
        <taxon>Embryophyta</taxon>
        <taxon>Tracheophyta</taxon>
        <taxon>Spermatophyta</taxon>
        <taxon>Magnoliopsida</taxon>
        <taxon>eudicotyledons</taxon>
        <taxon>Gunneridae</taxon>
        <taxon>Pentapetalae</taxon>
        <taxon>asterids</taxon>
        <taxon>lamiids</taxon>
        <taxon>Gentianales</taxon>
        <taxon>Apocynaceae</taxon>
        <taxon>Rauvolfioideae</taxon>
        <taxon>Vinceae</taxon>
        <taxon>Catharanthinae</taxon>
        <taxon>Catharanthus</taxon>
    </lineage>
</organism>
<name>A0ACC0B3R6_CATRO</name>
<keyword evidence="2" id="KW-1185">Reference proteome</keyword>
<sequence>MVRHFYKNLWLSRDEDYESWARPYVNGVEIFLISSLVNCMLGLVNGGFKVSSLKTMDWDLYAKLRDEAVAFLLNSKGEKVVNEITLTARTIGSVVTSFVQCRSGRDMTPFYHVLIYKIVKEKKIRWRRERLGEEVSMFFNENIKQQRVEINNLRTEIKAIFGLLNRDGSRVVNEGIVHDELKDIQGGDSLVVKKLFKNNHTLLKKYFQEADDEKIEEKPEFEKLIDDVHESDAFVNKANDENYAEDNEDGEDLVKEMKWRKKN</sequence>
<evidence type="ECO:0000313" key="1">
    <source>
        <dbReference type="EMBL" id="KAI5667273.1"/>
    </source>
</evidence>
<proteinExistence type="predicted"/>
<comment type="caution">
    <text evidence="1">The sequence shown here is derived from an EMBL/GenBank/DDBJ whole genome shotgun (WGS) entry which is preliminary data.</text>
</comment>
<dbReference type="Proteomes" id="UP001060085">
    <property type="component" value="Linkage Group LG04"/>
</dbReference>
<dbReference type="EMBL" id="CM044704">
    <property type="protein sequence ID" value="KAI5667273.1"/>
    <property type="molecule type" value="Genomic_DNA"/>
</dbReference>
<gene>
    <name evidence="1" type="ORF">M9H77_17126</name>
</gene>